<dbReference type="PANTHER" id="PTHR34071">
    <property type="entry name" value="5-NITROIMIDAZOLE ANTIBIOTICS RESISTANCE PROTEIN, NIMA-FAMILY-RELATED PROTEIN-RELATED"/>
    <property type="match status" value="1"/>
</dbReference>
<dbReference type="InterPro" id="IPR024747">
    <property type="entry name" value="Pyridox_Oxase-rel"/>
</dbReference>
<dbReference type="Pfam" id="PF12900">
    <property type="entry name" value="Pyridox_ox_2"/>
    <property type="match status" value="1"/>
</dbReference>
<dbReference type="PANTHER" id="PTHR34071:SF2">
    <property type="entry name" value="FLAVIN-NUCLEOTIDE-BINDING PROTEIN"/>
    <property type="match status" value="1"/>
</dbReference>
<dbReference type="InterPro" id="IPR012349">
    <property type="entry name" value="Split_barrel_FMN-bd"/>
</dbReference>
<dbReference type="Gene3D" id="2.30.110.10">
    <property type="entry name" value="Electron Transport, Fmn-binding Protein, Chain A"/>
    <property type="match status" value="1"/>
</dbReference>
<accession>A0A644SZ02</accession>
<organism evidence="1">
    <name type="scientific">bioreactor metagenome</name>
    <dbReference type="NCBI Taxonomy" id="1076179"/>
    <lineage>
        <taxon>unclassified sequences</taxon>
        <taxon>metagenomes</taxon>
        <taxon>ecological metagenomes</taxon>
    </lineage>
</organism>
<evidence type="ECO:0008006" key="2">
    <source>
        <dbReference type="Google" id="ProtNLM"/>
    </source>
</evidence>
<reference evidence="1" key="1">
    <citation type="submission" date="2019-08" db="EMBL/GenBank/DDBJ databases">
        <authorList>
            <person name="Kucharzyk K."/>
            <person name="Murdoch R.W."/>
            <person name="Higgins S."/>
            <person name="Loffler F."/>
        </authorList>
    </citation>
    <scope>NUCLEOTIDE SEQUENCE</scope>
</reference>
<dbReference type="EMBL" id="VSSQ01000010">
    <property type="protein sequence ID" value="MPL59804.1"/>
    <property type="molecule type" value="Genomic_DNA"/>
</dbReference>
<dbReference type="SUPFAM" id="SSF50475">
    <property type="entry name" value="FMN-binding split barrel"/>
    <property type="match status" value="1"/>
</dbReference>
<sequence length="155" mass="17979">MRRGEREVRDKEALRDIIRSCDVCRVAFCTDSAPYIVPLSFGFSWDENLELYFHCALEGRKIDLMRSCDLVGFEMDSGQDLIKHEIACKWSTQYKSVIGAGRLRLIDDHEKKILYLNRIMEHYGYEGPGVYDPAVLRRTAVLRLDVTELSGKEKR</sequence>
<name>A0A644SZ02_9ZZZZ</name>
<protein>
    <recommendedName>
        <fullName evidence="2">Pyridoxamine 5'-phosphate oxidase putative domain-containing protein</fullName>
    </recommendedName>
</protein>
<dbReference type="AlphaFoldDB" id="A0A644SZ02"/>
<comment type="caution">
    <text evidence="1">The sequence shown here is derived from an EMBL/GenBank/DDBJ whole genome shotgun (WGS) entry which is preliminary data.</text>
</comment>
<proteinExistence type="predicted"/>
<evidence type="ECO:0000313" key="1">
    <source>
        <dbReference type="EMBL" id="MPL59804.1"/>
    </source>
</evidence>
<gene>
    <name evidence="1" type="ORF">SDC9_05360</name>
</gene>